<evidence type="ECO:0000259" key="6">
    <source>
        <dbReference type="Pfam" id="PF08501"/>
    </source>
</evidence>
<dbReference type="InterPro" id="IPR013708">
    <property type="entry name" value="Shikimate_DH-bd_N"/>
</dbReference>
<evidence type="ECO:0000313" key="11">
    <source>
        <dbReference type="Proteomes" id="UP000606991"/>
    </source>
</evidence>
<evidence type="ECO:0000256" key="4">
    <source>
        <dbReference type="ARBA" id="ARBA00049442"/>
    </source>
</evidence>
<accession>A0A934JU48</accession>
<dbReference type="EC" id="1.1.1.25" evidence="2"/>
<evidence type="ECO:0000259" key="5">
    <source>
        <dbReference type="Pfam" id="PF01488"/>
    </source>
</evidence>
<evidence type="ECO:0000259" key="7">
    <source>
        <dbReference type="Pfam" id="PF18317"/>
    </source>
</evidence>
<evidence type="ECO:0000256" key="2">
    <source>
        <dbReference type="ARBA" id="ARBA00012962"/>
    </source>
</evidence>
<accession>A0A2W5ZEK3</accession>
<evidence type="ECO:0000256" key="1">
    <source>
        <dbReference type="ARBA" id="ARBA00004871"/>
    </source>
</evidence>
<dbReference type="GO" id="GO:0050661">
    <property type="term" value="F:NADP binding"/>
    <property type="evidence" value="ECO:0007669"/>
    <property type="project" value="TreeGrafter"/>
</dbReference>
<comment type="caution">
    <text evidence="9">The sequence shown here is derived from an EMBL/GenBank/DDBJ whole genome shotgun (WGS) entry which is preliminary data.</text>
</comment>
<dbReference type="InterPro" id="IPR036291">
    <property type="entry name" value="NAD(P)-bd_dom_sf"/>
</dbReference>
<dbReference type="UniPathway" id="UPA00053">
    <property type="reaction ID" value="UER00087"/>
</dbReference>
<dbReference type="RefSeq" id="WP_337311771.1">
    <property type="nucleotide sequence ID" value="NZ_JAEKNS010000097.1"/>
</dbReference>
<dbReference type="PANTHER" id="PTHR21089:SF1">
    <property type="entry name" value="BIFUNCTIONAL 3-DEHYDROQUINATE DEHYDRATASE_SHIKIMATE DEHYDROGENASE, CHLOROPLASTIC"/>
    <property type="match status" value="1"/>
</dbReference>
<reference evidence="9 10" key="1">
    <citation type="journal article" date="2017" name="Nature">
        <title>Atmospheric trace gases support primary production in Antarctic desert surface soil.</title>
        <authorList>
            <person name="Ji M."/>
            <person name="Greening C."/>
            <person name="Vanwonterghem I."/>
            <person name="Carere C.R."/>
            <person name="Bay S.K."/>
            <person name="Steen J.A."/>
            <person name="Montgomery K."/>
            <person name="Lines T."/>
            <person name="Beardall J."/>
            <person name="van Dorst J."/>
            <person name="Snape I."/>
            <person name="Stott M.B."/>
            <person name="Hugenholtz P."/>
            <person name="Ferrari B.C."/>
        </authorList>
    </citation>
    <scope>NUCLEOTIDE SEQUENCE [LARGE SCALE GENOMIC DNA]</scope>
    <source>
        <strain evidence="9">RRmetagenome_bin12</strain>
    </source>
</reference>
<dbReference type="Gene3D" id="3.40.50.720">
    <property type="entry name" value="NAD(P)-binding Rossmann-like Domain"/>
    <property type="match status" value="1"/>
</dbReference>
<dbReference type="GO" id="GO:0005829">
    <property type="term" value="C:cytosol"/>
    <property type="evidence" value="ECO:0007669"/>
    <property type="project" value="TreeGrafter"/>
</dbReference>
<dbReference type="GO" id="GO:0009423">
    <property type="term" value="P:chorismate biosynthetic process"/>
    <property type="evidence" value="ECO:0007669"/>
    <property type="project" value="UniProtKB-UniPathway"/>
</dbReference>
<dbReference type="GO" id="GO:0019632">
    <property type="term" value="P:shikimate metabolic process"/>
    <property type="evidence" value="ECO:0007669"/>
    <property type="project" value="TreeGrafter"/>
</dbReference>
<dbReference type="InterPro" id="IPR046346">
    <property type="entry name" value="Aminoacid_DH-like_N_sf"/>
</dbReference>
<feature type="domain" description="Shikimate dehydrogenase substrate binding N-terminal" evidence="6">
    <location>
        <begin position="11"/>
        <end position="93"/>
    </location>
</feature>
<protein>
    <recommendedName>
        <fullName evidence="2">shikimate dehydrogenase (NADP(+))</fullName>
        <ecNumber evidence="2">1.1.1.25</ecNumber>
    </recommendedName>
</protein>
<dbReference type="InterPro" id="IPR041121">
    <property type="entry name" value="SDH_C"/>
</dbReference>
<dbReference type="Pfam" id="PF08501">
    <property type="entry name" value="Shikimate_dh_N"/>
    <property type="match status" value="1"/>
</dbReference>
<keyword evidence="3" id="KW-0028">Amino-acid biosynthesis</keyword>
<evidence type="ECO:0000313" key="8">
    <source>
        <dbReference type="EMBL" id="MBJ7595032.1"/>
    </source>
</evidence>
<reference evidence="8 11" key="3">
    <citation type="submission" date="2020-10" db="EMBL/GenBank/DDBJ databases">
        <title>Ca. Dormibacterota MAGs.</title>
        <authorList>
            <person name="Montgomery K."/>
        </authorList>
    </citation>
    <scope>NUCLEOTIDE SEQUENCE [LARGE SCALE GENOMIC DNA]</scope>
    <source>
        <strain evidence="8">SC8812_S17_18</strain>
    </source>
</reference>
<name>A0A2W5ZEK3_9BACT</name>
<organism evidence="9 10">
    <name type="scientific">Candidatus Aeolococcus gillhamiae</name>
    <dbReference type="NCBI Taxonomy" id="3127015"/>
    <lineage>
        <taxon>Bacteria</taxon>
        <taxon>Bacillati</taxon>
        <taxon>Candidatus Dormiibacterota</taxon>
        <taxon>Candidatus Dormibacteria</taxon>
        <taxon>Candidatus Aeolococcales</taxon>
        <taxon>Candidatus Aeolococcaceae</taxon>
        <taxon>Candidatus Aeolococcus</taxon>
    </lineage>
</organism>
<reference evidence="9" key="2">
    <citation type="submission" date="2018-05" db="EMBL/GenBank/DDBJ databases">
        <authorList>
            <person name="Ferrari B."/>
        </authorList>
    </citation>
    <scope>NUCLEOTIDE SEQUENCE</scope>
    <source>
        <strain evidence="9">RRmetagenome_bin12</strain>
    </source>
</reference>
<evidence type="ECO:0000313" key="9">
    <source>
        <dbReference type="EMBL" id="PZR81236.1"/>
    </source>
</evidence>
<dbReference type="Proteomes" id="UP000248724">
    <property type="component" value="Unassembled WGS sequence"/>
</dbReference>
<dbReference type="InterPro" id="IPR006151">
    <property type="entry name" value="Shikm_DH/Glu-tRNA_Rdtase"/>
</dbReference>
<dbReference type="Gene3D" id="3.40.50.10860">
    <property type="entry name" value="Leucine Dehydrogenase, chain A, domain 1"/>
    <property type="match status" value="1"/>
</dbReference>
<dbReference type="EMBL" id="QHBU01000119">
    <property type="protein sequence ID" value="PZR81236.1"/>
    <property type="molecule type" value="Genomic_DNA"/>
</dbReference>
<dbReference type="InterPro" id="IPR022893">
    <property type="entry name" value="Shikimate_DH_fam"/>
</dbReference>
<comment type="pathway">
    <text evidence="1">Metabolic intermediate biosynthesis; chorismate biosynthesis; chorismate from D-erythrose 4-phosphate and phosphoenolpyruvate: step 4/7.</text>
</comment>
<dbReference type="Pfam" id="PF01488">
    <property type="entry name" value="Shikimate_DH"/>
    <property type="match status" value="1"/>
</dbReference>
<keyword evidence="3" id="KW-0057">Aromatic amino acid biosynthesis</keyword>
<comment type="catalytic activity">
    <reaction evidence="4">
        <text>shikimate + NADP(+) = 3-dehydroshikimate + NADPH + H(+)</text>
        <dbReference type="Rhea" id="RHEA:17737"/>
        <dbReference type="ChEBI" id="CHEBI:15378"/>
        <dbReference type="ChEBI" id="CHEBI:16630"/>
        <dbReference type="ChEBI" id="CHEBI:36208"/>
        <dbReference type="ChEBI" id="CHEBI:57783"/>
        <dbReference type="ChEBI" id="CHEBI:58349"/>
        <dbReference type="EC" id="1.1.1.25"/>
    </reaction>
</comment>
<dbReference type="PANTHER" id="PTHR21089">
    <property type="entry name" value="SHIKIMATE DEHYDROGENASE"/>
    <property type="match status" value="1"/>
</dbReference>
<feature type="domain" description="SDH C-terminal" evidence="7">
    <location>
        <begin position="248"/>
        <end position="279"/>
    </location>
</feature>
<gene>
    <name evidence="9" type="ORF">DLM65_06430</name>
    <name evidence="8" type="ORF">JF886_09270</name>
</gene>
<dbReference type="GO" id="GO:0009073">
    <property type="term" value="P:aromatic amino acid family biosynthetic process"/>
    <property type="evidence" value="ECO:0007669"/>
    <property type="project" value="UniProtKB-KW"/>
</dbReference>
<dbReference type="SUPFAM" id="SSF51735">
    <property type="entry name" value="NAD(P)-binding Rossmann-fold domains"/>
    <property type="match status" value="1"/>
</dbReference>
<sequence>MLSDDDFPLCLIGESIASSPSRAMQEAALRASGRPGTYELVSVAPPQLPGVLHELRSGRWRGANVTAPYKLALAAACDELEGDAQLTGAVNTLTVTSDSRLLGANTDAAGFELALSAHGLWPVAGSRALVVGAGGAAAAIVLALTRVPVERTTVVARRINAARALIDTLAAAGVTADIAVGLWDEDYLERLIATADIVVNATSAGLSDMPFTPARLQASCTVADVRYRPRPVDVVAAAAEVGLRSCDGVDMLLHQGMLSFRRWTGDDDVPYAAARRALEEELGP</sequence>
<dbReference type="GO" id="GO:0004764">
    <property type="term" value="F:shikimate 3-dehydrogenase (NADP+) activity"/>
    <property type="evidence" value="ECO:0007669"/>
    <property type="project" value="UniProtKB-EC"/>
</dbReference>
<evidence type="ECO:0000256" key="3">
    <source>
        <dbReference type="ARBA" id="ARBA00023141"/>
    </source>
</evidence>
<dbReference type="Pfam" id="PF18317">
    <property type="entry name" value="SDH_C"/>
    <property type="match status" value="1"/>
</dbReference>
<dbReference type="Proteomes" id="UP000606991">
    <property type="component" value="Unassembled WGS sequence"/>
</dbReference>
<dbReference type="EMBL" id="JAEKNS010000097">
    <property type="protein sequence ID" value="MBJ7595032.1"/>
    <property type="molecule type" value="Genomic_DNA"/>
</dbReference>
<evidence type="ECO:0000313" key="10">
    <source>
        <dbReference type="Proteomes" id="UP000248724"/>
    </source>
</evidence>
<dbReference type="AlphaFoldDB" id="A0A2W5ZEK3"/>
<dbReference type="SUPFAM" id="SSF53223">
    <property type="entry name" value="Aminoacid dehydrogenase-like, N-terminal domain"/>
    <property type="match status" value="1"/>
</dbReference>
<feature type="domain" description="Quinate/shikimate 5-dehydrogenase/glutamyl-tRNA reductase" evidence="5">
    <location>
        <begin position="122"/>
        <end position="204"/>
    </location>
</feature>
<proteinExistence type="predicted"/>